<dbReference type="EMBL" id="AP012057">
    <property type="protein sequence ID" value="BAN03326.1"/>
    <property type="molecule type" value="Genomic_DNA"/>
</dbReference>
<sequence>MVHVVILAAGMGSRLGRPEPKPLTRLASGRSILEQQLAVLGGHSTVWRPTIVVGFKKDLIMEAFPEASYVYNQRFDQTNTSKSLLRGLEATGDDPVLWMNGDVVFDETLMALLDPHLDAETTFVAVNRAEVGDEEVKYRTNDDGHITELSKTVVDGLGEAVGVNFVSASDKHALIESLRECDPNDYFERGVEMMIHQMGRSVLAADVSEAFCIEVDFESDLETANQIIRAR</sequence>
<dbReference type="RefSeq" id="WP_015442573.1">
    <property type="nucleotide sequence ID" value="NC_020520.1"/>
</dbReference>
<dbReference type="Gene3D" id="3.90.550.10">
    <property type="entry name" value="Spore Coat Polysaccharide Biosynthesis Protein SpsA, Chain A"/>
    <property type="match status" value="1"/>
</dbReference>
<dbReference type="Proteomes" id="UP000011863">
    <property type="component" value="Chromosome"/>
</dbReference>
<dbReference type="SUPFAM" id="SSF53448">
    <property type="entry name" value="Nucleotide-diphospho-sugar transferases"/>
    <property type="match status" value="1"/>
</dbReference>
<feature type="domain" description="MobA-like NTP transferase" evidence="3">
    <location>
        <begin position="4"/>
        <end position="130"/>
    </location>
</feature>
<keyword evidence="5" id="KW-1185">Reference proteome</keyword>
<gene>
    <name evidence="4" type="ORF">YM304_30120</name>
</gene>
<dbReference type="InterPro" id="IPR025877">
    <property type="entry name" value="MobA-like_NTP_Trfase"/>
</dbReference>
<name>A0A6C7EH80_ILUCY</name>
<dbReference type="PANTHER" id="PTHR43584">
    <property type="entry name" value="NUCLEOTIDYL TRANSFERASE"/>
    <property type="match status" value="1"/>
</dbReference>
<reference evidence="4 5" key="1">
    <citation type="journal article" date="2013" name="Int. J. Syst. Evol. Microbiol.">
        <title>Ilumatobacter nonamiense sp. nov. and Ilumatobacter coccineum sp. nov., isolated from seashore sand.</title>
        <authorList>
            <person name="Matsumoto A."/>
            <person name="Kasai H."/>
            <person name="Matsuo Y."/>
            <person name="Shizuri Y."/>
            <person name="Ichikawa N."/>
            <person name="Fujita N."/>
            <person name="Omura S."/>
            <person name="Takahashi Y."/>
        </authorList>
    </citation>
    <scope>NUCLEOTIDE SEQUENCE [LARGE SCALE GENOMIC DNA]</scope>
    <source>
        <strain evidence="5">NBRC 103263 / KCTC 29153 / YM16-304</strain>
    </source>
</reference>
<dbReference type="CDD" id="cd02523">
    <property type="entry name" value="PC_cytidylyltransferase"/>
    <property type="match status" value="1"/>
</dbReference>
<dbReference type="InterPro" id="IPR029044">
    <property type="entry name" value="Nucleotide-diphossugar_trans"/>
</dbReference>
<keyword evidence="1" id="KW-0808">Transferase</keyword>
<dbReference type="Pfam" id="PF12804">
    <property type="entry name" value="NTP_transf_3"/>
    <property type="match status" value="1"/>
</dbReference>
<evidence type="ECO:0000256" key="1">
    <source>
        <dbReference type="ARBA" id="ARBA00022679"/>
    </source>
</evidence>
<accession>A0A6C7EH80</accession>
<protein>
    <recommendedName>
        <fullName evidence="3">MobA-like NTP transferase domain-containing protein</fullName>
    </recommendedName>
</protein>
<proteinExistence type="predicted"/>
<dbReference type="InterPro" id="IPR050065">
    <property type="entry name" value="GlmU-like"/>
</dbReference>
<dbReference type="OrthoDB" id="3618661at2"/>
<evidence type="ECO:0000259" key="3">
    <source>
        <dbReference type="Pfam" id="PF12804"/>
    </source>
</evidence>
<evidence type="ECO:0000313" key="4">
    <source>
        <dbReference type="EMBL" id="BAN03326.1"/>
    </source>
</evidence>
<evidence type="ECO:0000256" key="2">
    <source>
        <dbReference type="ARBA" id="ARBA00022695"/>
    </source>
</evidence>
<dbReference type="GO" id="GO:0016779">
    <property type="term" value="F:nucleotidyltransferase activity"/>
    <property type="evidence" value="ECO:0007669"/>
    <property type="project" value="UniProtKB-KW"/>
</dbReference>
<dbReference type="KEGG" id="aym:YM304_30120"/>
<dbReference type="AlphaFoldDB" id="A0A6C7EH80"/>
<keyword evidence="2" id="KW-0548">Nucleotidyltransferase</keyword>
<evidence type="ECO:0000313" key="5">
    <source>
        <dbReference type="Proteomes" id="UP000011863"/>
    </source>
</evidence>
<organism evidence="4 5">
    <name type="scientific">Ilumatobacter coccineus (strain NBRC 103263 / KCTC 29153 / YM16-304)</name>
    <dbReference type="NCBI Taxonomy" id="1313172"/>
    <lineage>
        <taxon>Bacteria</taxon>
        <taxon>Bacillati</taxon>
        <taxon>Actinomycetota</taxon>
        <taxon>Acidimicrobiia</taxon>
        <taxon>Acidimicrobiales</taxon>
        <taxon>Ilumatobacteraceae</taxon>
        <taxon>Ilumatobacter</taxon>
    </lineage>
</organism>
<dbReference type="PANTHER" id="PTHR43584:SF8">
    <property type="entry name" value="N-ACETYLMURAMATE ALPHA-1-PHOSPHATE URIDYLYLTRANSFERASE"/>
    <property type="match status" value="1"/>
</dbReference>